<evidence type="ECO:0000313" key="2">
    <source>
        <dbReference type="EMBL" id="CAF0902839.1"/>
    </source>
</evidence>
<evidence type="ECO:0000256" key="1">
    <source>
        <dbReference type="SAM" id="SignalP"/>
    </source>
</evidence>
<sequence>MFGSLFLIISLKLLLVFGYDWKCTGVESLLEIEAYDIDRTINIYLEYQFTECIECDLLTISKLEPDPKNLSRFVTYGVFDPNFSYQIQVSQKNNRNETEKLICPKFTYNKFGECGVYRININNNCTIINLVKPNNIYLVLYYGIPLII</sequence>
<reference evidence="2" key="1">
    <citation type="submission" date="2021-02" db="EMBL/GenBank/DDBJ databases">
        <authorList>
            <person name="Nowell W R."/>
        </authorList>
    </citation>
    <scope>NUCLEOTIDE SEQUENCE</scope>
    <source>
        <strain evidence="2">Ploen Becks lab</strain>
    </source>
</reference>
<keyword evidence="1" id="KW-0732">Signal</keyword>
<name>A0A813ZTD2_9BILA</name>
<comment type="caution">
    <text evidence="2">The sequence shown here is derived from an EMBL/GenBank/DDBJ whole genome shotgun (WGS) entry which is preliminary data.</text>
</comment>
<gene>
    <name evidence="2" type="ORF">OXX778_LOCUS11489</name>
</gene>
<dbReference type="Proteomes" id="UP000663879">
    <property type="component" value="Unassembled WGS sequence"/>
</dbReference>
<dbReference type="AlphaFoldDB" id="A0A813ZTD2"/>
<dbReference type="EMBL" id="CAJNOC010001953">
    <property type="protein sequence ID" value="CAF0902839.1"/>
    <property type="molecule type" value="Genomic_DNA"/>
</dbReference>
<keyword evidence="3" id="KW-1185">Reference proteome</keyword>
<organism evidence="2 3">
    <name type="scientific">Brachionus calyciflorus</name>
    <dbReference type="NCBI Taxonomy" id="104777"/>
    <lineage>
        <taxon>Eukaryota</taxon>
        <taxon>Metazoa</taxon>
        <taxon>Spiralia</taxon>
        <taxon>Gnathifera</taxon>
        <taxon>Rotifera</taxon>
        <taxon>Eurotatoria</taxon>
        <taxon>Monogononta</taxon>
        <taxon>Pseudotrocha</taxon>
        <taxon>Ploima</taxon>
        <taxon>Brachionidae</taxon>
        <taxon>Brachionus</taxon>
    </lineage>
</organism>
<evidence type="ECO:0000313" key="3">
    <source>
        <dbReference type="Proteomes" id="UP000663879"/>
    </source>
</evidence>
<feature type="signal peptide" evidence="1">
    <location>
        <begin position="1"/>
        <end position="18"/>
    </location>
</feature>
<feature type="chain" id="PRO_5032643761" evidence="1">
    <location>
        <begin position="19"/>
        <end position="148"/>
    </location>
</feature>
<accession>A0A813ZTD2</accession>
<proteinExistence type="predicted"/>
<protein>
    <submittedName>
        <fullName evidence="2">Uncharacterized protein</fullName>
    </submittedName>
</protein>